<organism evidence="1 2">
    <name type="scientific">Inconstantimicrobium mannanitabidum</name>
    <dbReference type="NCBI Taxonomy" id="1604901"/>
    <lineage>
        <taxon>Bacteria</taxon>
        <taxon>Bacillati</taxon>
        <taxon>Bacillota</taxon>
        <taxon>Clostridia</taxon>
        <taxon>Eubacteriales</taxon>
        <taxon>Clostridiaceae</taxon>
        <taxon>Inconstantimicrobium</taxon>
    </lineage>
</organism>
<gene>
    <name evidence="1" type="ORF">rsdtw13_04120</name>
</gene>
<proteinExistence type="predicted"/>
<keyword evidence="2" id="KW-1185">Reference proteome</keyword>
<accession>A0ACB5R8G2</accession>
<dbReference type="EMBL" id="BROD01000001">
    <property type="protein sequence ID" value="GKX65154.1"/>
    <property type="molecule type" value="Genomic_DNA"/>
</dbReference>
<evidence type="ECO:0000313" key="2">
    <source>
        <dbReference type="Proteomes" id="UP001058074"/>
    </source>
</evidence>
<evidence type="ECO:0000313" key="1">
    <source>
        <dbReference type="EMBL" id="GKX65154.1"/>
    </source>
</evidence>
<dbReference type="Proteomes" id="UP001058074">
    <property type="component" value="Unassembled WGS sequence"/>
</dbReference>
<protein>
    <submittedName>
        <fullName evidence="1">Uncharacterized protein</fullName>
    </submittedName>
</protein>
<reference evidence="1" key="1">
    <citation type="journal article" date="2025" name="Int. J. Syst. Evol. Microbiol.">
        <title>Inconstantimicrobium mannanitabidum sp. nov., a novel member of the family Clostridiaceae isolated from anoxic soil under the treatment of reductive soil disinfestation.</title>
        <authorList>
            <person name="Ueki A."/>
            <person name="Tonouchi A."/>
            <person name="Honma S."/>
            <person name="Kaku N."/>
            <person name="Ueki K."/>
        </authorList>
    </citation>
    <scope>NUCLEOTIDE SEQUENCE</scope>
    <source>
        <strain evidence="1">TW13</strain>
    </source>
</reference>
<comment type="caution">
    <text evidence="1">The sequence shown here is derived from an EMBL/GenBank/DDBJ whole genome shotgun (WGS) entry which is preliminary data.</text>
</comment>
<name>A0ACB5R8G2_9CLOT</name>
<sequence>MSVSRGSDAGKPLFLLNQMITSEKIYKTCYDGYKCGQTDINPFDEY</sequence>